<organism evidence="1 2">
    <name type="scientific">Delitschia confertaspora ATCC 74209</name>
    <dbReference type="NCBI Taxonomy" id="1513339"/>
    <lineage>
        <taxon>Eukaryota</taxon>
        <taxon>Fungi</taxon>
        <taxon>Dikarya</taxon>
        <taxon>Ascomycota</taxon>
        <taxon>Pezizomycotina</taxon>
        <taxon>Dothideomycetes</taxon>
        <taxon>Pleosporomycetidae</taxon>
        <taxon>Pleosporales</taxon>
        <taxon>Delitschiaceae</taxon>
        <taxon>Delitschia</taxon>
    </lineage>
</organism>
<evidence type="ECO:0000313" key="1">
    <source>
        <dbReference type="EMBL" id="KAF2204297.1"/>
    </source>
</evidence>
<dbReference type="OrthoDB" id="3795213at2759"/>
<dbReference type="AlphaFoldDB" id="A0A9P4JVQ8"/>
<keyword evidence="2" id="KW-1185">Reference proteome</keyword>
<accession>A0A9P4JVQ8</accession>
<gene>
    <name evidence="1" type="ORF">GQ43DRAFT_364973</name>
</gene>
<evidence type="ECO:0000313" key="2">
    <source>
        <dbReference type="Proteomes" id="UP000799536"/>
    </source>
</evidence>
<name>A0A9P4JVQ8_9PLEO</name>
<feature type="non-terminal residue" evidence="1">
    <location>
        <position position="1"/>
    </location>
</feature>
<protein>
    <submittedName>
        <fullName evidence="1">Uncharacterized protein</fullName>
    </submittedName>
</protein>
<dbReference type="Proteomes" id="UP000799536">
    <property type="component" value="Unassembled WGS sequence"/>
</dbReference>
<proteinExistence type="predicted"/>
<sequence length="51" mass="5759">QSLDICMFRPLSTAYSKELSNFVYNCQGISYIAKESHLAHIQPSLEIIIQG</sequence>
<reference evidence="1" key="1">
    <citation type="journal article" date="2020" name="Stud. Mycol.">
        <title>101 Dothideomycetes genomes: a test case for predicting lifestyles and emergence of pathogens.</title>
        <authorList>
            <person name="Haridas S."/>
            <person name="Albert R."/>
            <person name="Binder M."/>
            <person name="Bloem J."/>
            <person name="Labutti K."/>
            <person name="Salamov A."/>
            <person name="Andreopoulos B."/>
            <person name="Baker S."/>
            <person name="Barry K."/>
            <person name="Bills G."/>
            <person name="Bluhm B."/>
            <person name="Cannon C."/>
            <person name="Castanera R."/>
            <person name="Culley D."/>
            <person name="Daum C."/>
            <person name="Ezra D."/>
            <person name="Gonzalez J."/>
            <person name="Henrissat B."/>
            <person name="Kuo A."/>
            <person name="Liang C."/>
            <person name="Lipzen A."/>
            <person name="Lutzoni F."/>
            <person name="Magnuson J."/>
            <person name="Mondo S."/>
            <person name="Nolan M."/>
            <person name="Ohm R."/>
            <person name="Pangilinan J."/>
            <person name="Park H.-J."/>
            <person name="Ramirez L."/>
            <person name="Alfaro M."/>
            <person name="Sun H."/>
            <person name="Tritt A."/>
            <person name="Yoshinaga Y."/>
            <person name="Zwiers L.-H."/>
            <person name="Turgeon B."/>
            <person name="Goodwin S."/>
            <person name="Spatafora J."/>
            <person name="Crous P."/>
            <person name="Grigoriev I."/>
        </authorList>
    </citation>
    <scope>NUCLEOTIDE SEQUENCE</scope>
    <source>
        <strain evidence="1">ATCC 74209</strain>
    </source>
</reference>
<comment type="caution">
    <text evidence="1">The sequence shown here is derived from an EMBL/GenBank/DDBJ whole genome shotgun (WGS) entry which is preliminary data.</text>
</comment>
<dbReference type="EMBL" id="ML993880">
    <property type="protein sequence ID" value="KAF2204297.1"/>
    <property type="molecule type" value="Genomic_DNA"/>
</dbReference>